<name>I5AWZ3_EUBC6</name>
<accession>I5AWZ3</accession>
<dbReference type="CDD" id="cd16914">
    <property type="entry name" value="EcfT"/>
    <property type="match status" value="1"/>
</dbReference>
<feature type="transmembrane region" description="Helical" evidence="6">
    <location>
        <begin position="216"/>
        <end position="233"/>
    </location>
</feature>
<keyword evidence="2" id="KW-1003">Cell membrane</keyword>
<sequence length="234" mass="26416">MKGEPFIRFDPRTKIFLILTTVAIAMTASSIETELGLIAVIALFGVLSRRIYRVLVSCVIYLVFYLVTYKMMINGTGTAYVMLMAWGGLFSKVYPCAMMSSIVISTTGVSEFLCALTKMRVTRKLLIPLAIMLRYIPTVKEDWRYIKDAMKVRDLNKGILDRIRKPMMYVECMYVPLMMTASEATDELSIAAIARGIENPIQRTCLQDTEMKIRDVLILLLFIGYFIAGLILGG</sequence>
<dbReference type="PANTHER" id="PTHR34857:SF2">
    <property type="entry name" value="SLL0384 PROTEIN"/>
    <property type="match status" value="1"/>
</dbReference>
<reference evidence="7 8" key="1">
    <citation type="submission" date="2010-08" db="EMBL/GenBank/DDBJ databases">
        <authorList>
            <consortium name="US DOE Joint Genome Institute (JGI-PGF)"/>
            <person name="Lucas S."/>
            <person name="Copeland A."/>
            <person name="Lapidus A."/>
            <person name="Cheng J.-F."/>
            <person name="Bruce D."/>
            <person name="Goodwin L."/>
            <person name="Pitluck S."/>
            <person name="Land M.L."/>
            <person name="Hauser L."/>
            <person name="Chang Y.-J."/>
            <person name="Anderson I.J."/>
            <person name="Johnson E."/>
            <person name="Mulhopadhyay B."/>
            <person name="Kyrpides N."/>
            <person name="Woyke T.J."/>
        </authorList>
    </citation>
    <scope>NUCLEOTIDE SEQUENCE [LARGE SCALE GENOMIC DNA]</scope>
    <source>
        <strain evidence="7 8">6</strain>
    </source>
</reference>
<keyword evidence="4 6" id="KW-1133">Transmembrane helix</keyword>
<evidence type="ECO:0000256" key="1">
    <source>
        <dbReference type="ARBA" id="ARBA00004141"/>
    </source>
</evidence>
<feature type="transmembrane region" description="Helical" evidence="6">
    <location>
        <begin position="51"/>
        <end position="72"/>
    </location>
</feature>
<dbReference type="HOGENOM" id="CLU_076847_2_0_9"/>
<dbReference type="STRING" id="633697.EubceDRAFT1_2603"/>
<organism evidence="7 8">
    <name type="scientific">Eubacterium cellulosolvens (strain ATCC 43171 / JCM 9499 / 6)</name>
    <name type="common">Cillobacterium cellulosolvens</name>
    <dbReference type="NCBI Taxonomy" id="633697"/>
    <lineage>
        <taxon>Bacteria</taxon>
        <taxon>Bacillati</taxon>
        <taxon>Bacillota</taxon>
        <taxon>Clostridia</taxon>
        <taxon>Eubacteriales</taxon>
        <taxon>Eubacteriaceae</taxon>
        <taxon>Eubacterium</taxon>
    </lineage>
</organism>
<evidence type="ECO:0000256" key="4">
    <source>
        <dbReference type="ARBA" id="ARBA00022989"/>
    </source>
</evidence>
<dbReference type="Proteomes" id="UP000005753">
    <property type="component" value="Chromosome"/>
</dbReference>
<dbReference type="EMBL" id="CM001487">
    <property type="protein sequence ID" value="EIM58316.1"/>
    <property type="molecule type" value="Genomic_DNA"/>
</dbReference>
<keyword evidence="8" id="KW-1185">Reference proteome</keyword>
<keyword evidence="3 6" id="KW-0812">Transmembrane</keyword>
<protein>
    <submittedName>
        <fullName evidence="7">ABC-type cobalt transport system, permease component CbiQ</fullName>
    </submittedName>
</protein>
<dbReference type="PANTHER" id="PTHR34857">
    <property type="entry name" value="SLL0384 PROTEIN"/>
    <property type="match status" value="1"/>
</dbReference>
<evidence type="ECO:0000256" key="6">
    <source>
        <dbReference type="SAM" id="Phobius"/>
    </source>
</evidence>
<dbReference type="eggNOG" id="COG0619">
    <property type="taxonomic scope" value="Bacteria"/>
</dbReference>
<keyword evidence="5 6" id="KW-0472">Membrane</keyword>
<reference evidence="7 8" key="2">
    <citation type="submission" date="2012-02" db="EMBL/GenBank/DDBJ databases">
        <title>Improved High-Quality Draft sequence of Eubacterium cellulosolvens 6.</title>
        <authorList>
            <consortium name="US DOE Joint Genome Institute"/>
            <person name="Lucas S."/>
            <person name="Han J."/>
            <person name="Lapidus A."/>
            <person name="Cheng J.-F."/>
            <person name="Goodwin L."/>
            <person name="Pitluck S."/>
            <person name="Peters L."/>
            <person name="Mikhailova N."/>
            <person name="Gu W."/>
            <person name="Detter J.C."/>
            <person name="Han C."/>
            <person name="Tapia R."/>
            <person name="Land M."/>
            <person name="Hauser L."/>
            <person name="Kyrpides N."/>
            <person name="Ivanova N."/>
            <person name="Pagani I."/>
            <person name="Johnson E."/>
            <person name="Mukhopadhyay B."/>
            <person name="Anderson I."/>
            <person name="Woyke T."/>
        </authorList>
    </citation>
    <scope>NUCLEOTIDE SEQUENCE [LARGE SCALE GENOMIC DNA]</scope>
    <source>
        <strain evidence="7 8">6</strain>
    </source>
</reference>
<dbReference type="AlphaFoldDB" id="I5AWZ3"/>
<evidence type="ECO:0000313" key="8">
    <source>
        <dbReference type="Proteomes" id="UP000005753"/>
    </source>
</evidence>
<evidence type="ECO:0000256" key="3">
    <source>
        <dbReference type="ARBA" id="ARBA00022692"/>
    </source>
</evidence>
<proteinExistence type="predicted"/>
<evidence type="ECO:0000313" key="7">
    <source>
        <dbReference type="EMBL" id="EIM58316.1"/>
    </source>
</evidence>
<comment type="subcellular location">
    <subcellularLocation>
        <location evidence="1">Membrane</location>
        <topology evidence="1">Multi-pass membrane protein</topology>
    </subcellularLocation>
</comment>
<evidence type="ECO:0000256" key="2">
    <source>
        <dbReference type="ARBA" id="ARBA00022475"/>
    </source>
</evidence>
<dbReference type="Pfam" id="PF02361">
    <property type="entry name" value="CbiQ"/>
    <property type="match status" value="1"/>
</dbReference>
<dbReference type="InterPro" id="IPR003339">
    <property type="entry name" value="ABC/ECF_trnsptr_transmembrane"/>
</dbReference>
<evidence type="ECO:0000256" key="5">
    <source>
        <dbReference type="ARBA" id="ARBA00023136"/>
    </source>
</evidence>
<dbReference type="OrthoDB" id="3730291at2"/>
<feature type="transmembrane region" description="Helical" evidence="6">
    <location>
        <begin position="92"/>
        <end position="116"/>
    </location>
</feature>
<dbReference type="GO" id="GO:0005886">
    <property type="term" value="C:plasma membrane"/>
    <property type="evidence" value="ECO:0007669"/>
    <property type="project" value="UniProtKB-ARBA"/>
</dbReference>
<dbReference type="InterPro" id="IPR051611">
    <property type="entry name" value="ECF_transporter_component"/>
</dbReference>
<feature type="transmembrane region" description="Helical" evidence="6">
    <location>
        <begin position="15"/>
        <end position="44"/>
    </location>
</feature>
<gene>
    <name evidence="7" type="ORF">EubceDRAFT1_2603</name>
</gene>